<dbReference type="WBParaSite" id="MBELARI_LOCUS17032">
    <property type="protein sequence ID" value="MBELARI_LOCUS17032"/>
    <property type="gene ID" value="MBELARI_LOCUS17032"/>
</dbReference>
<protein>
    <submittedName>
        <fullName evidence="3">Uncharacterized protein</fullName>
    </submittedName>
</protein>
<dbReference type="AlphaFoldDB" id="A0AAF3ESC1"/>
<organism evidence="2 3">
    <name type="scientific">Mesorhabditis belari</name>
    <dbReference type="NCBI Taxonomy" id="2138241"/>
    <lineage>
        <taxon>Eukaryota</taxon>
        <taxon>Metazoa</taxon>
        <taxon>Ecdysozoa</taxon>
        <taxon>Nematoda</taxon>
        <taxon>Chromadorea</taxon>
        <taxon>Rhabditida</taxon>
        <taxon>Rhabditina</taxon>
        <taxon>Rhabditomorpha</taxon>
        <taxon>Rhabditoidea</taxon>
        <taxon>Rhabditidae</taxon>
        <taxon>Mesorhabditinae</taxon>
        <taxon>Mesorhabditis</taxon>
    </lineage>
</organism>
<accession>A0AAF3ESC1</accession>
<evidence type="ECO:0000313" key="2">
    <source>
        <dbReference type="Proteomes" id="UP000887575"/>
    </source>
</evidence>
<evidence type="ECO:0000256" key="1">
    <source>
        <dbReference type="SAM" id="MobiDB-lite"/>
    </source>
</evidence>
<name>A0AAF3ESC1_9BILA</name>
<keyword evidence="2" id="KW-1185">Reference proteome</keyword>
<reference evidence="3" key="1">
    <citation type="submission" date="2024-02" db="UniProtKB">
        <authorList>
            <consortium name="WormBaseParasite"/>
        </authorList>
    </citation>
    <scope>IDENTIFICATION</scope>
</reference>
<feature type="region of interest" description="Disordered" evidence="1">
    <location>
        <begin position="1"/>
        <end position="69"/>
    </location>
</feature>
<feature type="region of interest" description="Disordered" evidence="1">
    <location>
        <begin position="106"/>
        <end position="210"/>
    </location>
</feature>
<evidence type="ECO:0000313" key="3">
    <source>
        <dbReference type="WBParaSite" id="MBELARI_LOCUS17032"/>
    </source>
</evidence>
<proteinExistence type="predicted"/>
<dbReference type="Proteomes" id="UP000887575">
    <property type="component" value="Unassembled WGS sequence"/>
</dbReference>
<sequence length="362" mass="40278">MIGKLMNSFKRQTINDSKTNDEEPPVVTAKNAEAEKPKTPLRKSARLSAQKSNLHDSGTESDDEELERLEKEKVCDETAKIYGNFLNSRSPPTAFLGSPPFVSELDTESWDSTGGESGITAGFESNDCSRESVDCPTPPQIDDGIRRGAFQRTGSSKAACEFPPMSMHNTGEKRRHSMTLTALCPPQQHQQQNQQHHQQHQQHHQQQTVDPPIASRLRSNFETPREIAVAARRTPVRVLVNRQTPQILSNQSSQNIGNSPSKPIPIIGKKLQDDDFGGSLSPPSHPAAKRGRTNGYGRPTLDLDKMLEHRFSSDNFIPACEDEEKNCLKEDWYIPTACPHGNSQPIPCVQDGCHFRPVEIDL</sequence>
<feature type="region of interest" description="Disordered" evidence="1">
    <location>
        <begin position="270"/>
        <end position="298"/>
    </location>
</feature>
<feature type="compositionally biased region" description="Low complexity" evidence="1">
    <location>
        <begin position="187"/>
        <end position="196"/>
    </location>
</feature>